<evidence type="ECO:0000313" key="2">
    <source>
        <dbReference type="Proteomes" id="UP001501495"/>
    </source>
</evidence>
<dbReference type="SUPFAM" id="SSF55961">
    <property type="entry name" value="Bet v1-like"/>
    <property type="match status" value="1"/>
</dbReference>
<dbReference type="InterPro" id="IPR019587">
    <property type="entry name" value="Polyketide_cyclase/dehydratase"/>
</dbReference>
<name>A0ABP7XC63_9ACTN</name>
<sequence length="166" mass="18291">MTGRRRGRTLTAMPDFEVERRTRIAADPARVRDLIDDLRAWQAWSPWEGLDADLRRTYSGPARGVGSTYAWSGNRKAGQGSIEILASGPEEVVMALRFLKPFKADNRVVFHLEPTGPGGAETDVAWRMTGRSTGLPGLIGRLVPMDRLVGKDFERGLAQLKDAAEA</sequence>
<organism evidence="1 2">
    <name type="scientific">Nocardioides fonticola</name>
    <dbReference type="NCBI Taxonomy" id="450363"/>
    <lineage>
        <taxon>Bacteria</taxon>
        <taxon>Bacillati</taxon>
        <taxon>Actinomycetota</taxon>
        <taxon>Actinomycetes</taxon>
        <taxon>Propionibacteriales</taxon>
        <taxon>Nocardioidaceae</taxon>
        <taxon>Nocardioides</taxon>
    </lineage>
</organism>
<comment type="caution">
    <text evidence="1">The sequence shown here is derived from an EMBL/GenBank/DDBJ whole genome shotgun (WGS) entry which is preliminary data.</text>
</comment>
<dbReference type="Gene3D" id="3.30.530.20">
    <property type="match status" value="1"/>
</dbReference>
<dbReference type="CDD" id="cd07818">
    <property type="entry name" value="SRPBCC_1"/>
    <property type="match status" value="1"/>
</dbReference>
<dbReference type="Pfam" id="PF10604">
    <property type="entry name" value="Polyketide_cyc2"/>
    <property type="match status" value="1"/>
</dbReference>
<protein>
    <submittedName>
        <fullName evidence="1">SRPBCC family protein</fullName>
    </submittedName>
</protein>
<reference evidence="2" key="1">
    <citation type="journal article" date="2019" name="Int. J. Syst. Evol. Microbiol.">
        <title>The Global Catalogue of Microorganisms (GCM) 10K type strain sequencing project: providing services to taxonomists for standard genome sequencing and annotation.</title>
        <authorList>
            <consortium name="The Broad Institute Genomics Platform"/>
            <consortium name="The Broad Institute Genome Sequencing Center for Infectious Disease"/>
            <person name="Wu L."/>
            <person name="Ma J."/>
        </authorList>
    </citation>
    <scope>NUCLEOTIDE SEQUENCE [LARGE SCALE GENOMIC DNA]</scope>
    <source>
        <strain evidence="2">JCM 16703</strain>
    </source>
</reference>
<gene>
    <name evidence="1" type="ORF">GCM10022215_05630</name>
</gene>
<dbReference type="InterPro" id="IPR023393">
    <property type="entry name" value="START-like_dom_sf"/>
</dbReference>
<evidence type="ECO:0000313" key="1">
    <source>
        <dbReference type="EMBL" id="GAA4110491.1"/>
    </source>
</evidence>
<dbReference type="EMBL" id="BAAAZH010000004">
    <property type="protein sequence ID" value="GAA4110491.1"/>
    <property type="molecule type" value="Genomic_DNA"/>
</dbReference>
<keyword evidence="2" id="KW-1185">Reference proteome</keyword>
<accession>A0ABP7XC63</accession>
<proteinExistence type="predicted"/>
<dbReference type="Proteomes" id="UP001501495">
    <property type="component" value="Unassembled WGS sequence"/>
</dbReference>